<protein>
    <submittedName>
        <fullName evidence="2">SER_THR_PHOSPHATASE domain-containing protein</fullName>
    </submittedName>
</protein>
<dbReference type="Proteomes" id="UP000095286">
    <property type="component" value="Unplaced"/>
</dbReference>
<name>A0AC35U1T3_9BILA</name>
<evidence type="ECO:0000313" key="2">
    <source>
        <dbReference type="WBParaSite" id="RSKR_0000655200.1"/>
    </source>
</evidence>
<reference evidence="2" key="1">
    <citation type="submission" date="2016-11" db="UniProtKB">
        <authorList>
            <consortium name="WormBaseParasite"/>
        </authorList>
    </citation>
    <scope>IDENTIFICATION</scope>
    <source>
        <strain evidence="2">KR3021</strain>
    </source>
</reference>
<accession>A0AC35U1T3</accession>
<dbReference type="WBParaSite" id="RSKR_0000655200.1">
    <property type="protein sequence ID" value="RSKR_0000655200.1"/>
    <property type="gene ID" value="RSKR_0000655200"/>
</dbReference>
<proteinExistence type="predicted"/>
<organism evidence="1 2">
    <name type="scientific">Rhabditophanes sp. KR3021</name>
    <dbReference type="NCBI Taxonomy" id="114890"/>
    <lineage>
        <taxon>Eukaryota</taxon>
        <taxon>Metazoa</taxon>
        <taxon>Ecdysozoa</taxon>
        <taxon>Nematoda</taxon>
        <taxon>Chromadorea</taxon>
        <taxon>Rhabditida</taxon>
        <taxon>Tylenchina</taxon>
        <taxon>Panagrolaimomorpha</taxon>
        <taxon>Strongyloidoidea</taxon>
        <taxon>Alloionematidae</taxon>
        <taxon>Rhabditophanes</taxon>
    </lineage>
</organism>
<sequence length="84" mass="9368">MPISHAKLFGEKALFLEIHDLDIIIRAHQVVEEGFELFGSNRLVTIFSAPNYSGGNAQNIGCVILVKEDLEIIFKLFKPGRKIG</sequence>
<evidence type="ECO:0000313" key="1">
    <source>
        <dbReference type="Proteomes" id="UP000095286"/>
    </source>
</evidence>